<reference key="2">
    <citation type="submission" date="2011-05" db="EMBL/GenBank/DDBJ databases">
        <title>Complete genome sequence of the aerobic marine methanotroph Methylomonas methanica MC09.</title>
        <authorList>
            <person name="Boden R."/>
            <person name="Cunliffe M."/>
            <person name="Scanlan J."/>
            <person name="Moussard H."/>
            <person name="Kits K.D."/>
            <person name="Klotz M."/>
            <person name="Jetten M."/>
            <person name="Vuilleumier S."/>
            <person name="Han J."/>
            <person name="Peters L."/>
            <person name="Mikhailova N."/>
            <person name="Teshima H."/>
            <person name="Tapia R."/>
            <person name="Kyrpides N."/>
            <person name="Ivanova N."/>
            <person name="Pagani I."/>
            <person name="Cheng J.-F."/>
            <person name="Goodwin L."/>
            <person name="Han C."/>
            <person name="Hauser L."/>
            <person name="Land M."/>
            <person name="Lapidus A."/>
            <person name="Lucas S."/>
            <person name="Pitluck S."/>
            <person name="Woyke T."/>
            <person name="Stein L.Y."/>
            <person name="Murrell C."/>
        </authorList>
    </citation>
    <scope>NUCLEOTIDE SEQUENCE</scope>
    <source>
        <strain>MC09</strain>
    </source>
</reference>
<proteinExistence type="predicted"/>
<organism evidence="2 3">
    <name type="scientific">Methylomonas methanica (strain DSM 25384 / MC09)</name>
    <dbReference type="NCBI Taxonomy" id="857087"/>
    <lineage>
        <taxon>Bacteria</taxon>
        <taxon>Pseudomonadati</taxon>
        <taxon>Pseudomonadota</taxon>
        <taxon>Gammaproteobacteria</taxon>
        <taxon>Methylococcales</taxon>
        <taxon>Methylococcaceae</taxon>
        <taxon>Methylomonas</taxon>
    </lineage>
</organism>
<evidence type="ECO:0000313" key="2">
    <source>
        <dbReference type="EMBL" id="AEF99637.1"/>
    </source>
</evidence>
<dbReference type="eggNOG" id="COG1216">
    <property type="taxonomic scope" value="Bacteria"/>
</dbReference>
<dbReference type="OrthoDB" id="9805612at2"/>
<keyword evidence="2" id="KW-0808">Transferase</keyword>
<evidence type="ECO:0000259" key="1">
    <source>
        <dbReference type="Pfam" id="PF00535"/>
    </source>
</evidence>
<dbReference type="STRING" id="857087.Metme_1209"/>
<dbReference type="InterPro" id="IPR029044">
    <property type="entry name" value="Nucleotide-diphossugar_trans"/>
</dbReference>
<dbReference type="KEGG" id="mmt:Metme_1209"/>
<sequence>MTVPAISLIIPCYNSGKYLPSCIESILSQRGDFNIKEIIIVDDASTDDLTLRSLVNLQLSNLINVITNKGLKGAAGARNTGLRIAQSEWIIFLDADDVLTEDSIQNRIEALQEYPNCGWIGGDFVLWNEDGSLESSCFFKSRDKTFDALKSAFTENRLVCYPRPIHQFISVCLTQVGVSLIKRDLIIALGGFREHLRQAEDYQFWIRLAAISDFVFTPKPLMLYRQHGANTTAQDIPPRYWTIQAFEELRADESFVEYTHLIDDRLAEFNIENALYFRRKRNRQSALKSFYAAFRLRPNIGVLRSMLITALTG</sequence>
<dbReference type="GO" id="GO:0016740">
    <property type="term" value="F:transferase activity"/>
    <property type="evidence" value="ECO:0007669"/>
    <property type="project" value="UniProtKB-KW"/>
</dbReference>
<reference evidence="3" key="3">
    <citation type="submission" date="2011-05" db="EMBL/GenBank/DDBJ databases">
        <title>Complete sequence of Methylomonas methanica MC09.</title>
        <authorList>
            <consortium name="US DOE Joint Genome Institute"/>
            <person name="Lucas S."/>
            <person name="Han J."/>
            <person name="Lapidus A."/>
            <person name="Cheng J.-F."/>
            <person name="Goodwin L."/>
            <person name="Pitluck S."/>
            <person name="Peters L."/>
            <person name="Mikhailova N."/>
            <person name="Teshima H."/>
            <person name="Han C."/>
            <person name="Tapia R."/>
            <person name="Land M."/>
            <person name="Hauser L."/>
            <person name="Kyrpides N."/>
            <person name="Ivanova N."/>
            <person name="Pagani I."/>
            <person name="Stein L."/>
            <person name="Woyke T."/>
        </authorList>
    </citation>
    <scope>NUCLEOTIDE SEQUENCE [LARGE SCALE GENOMIC DNA]</scope>
    <source>
        <strain evidence="3">MC09</strain>
    </source>
</reference>
<dbReference type="EMBL" id="CP002738">
    <property type="protein sequence ID" value="AEF99637.1"/>
    <property type="molecule type" value="Genomic_DNA"/>
</dbReference>
<feature type="domain" description="Glycosyltransferase 2-like" evidence="1">
    <location>
        <begin position="7"/>
        <end position="135"/>
    </location>
</feature>
<name>F9ZWG8_METMM</name>
<keyword evidence="3" id="KW-1185">Reference proteome</keyword>
<dbReference type="InterPro" id="IPR001173">
    <property type="entry name" value="Glyco_trans_2-like"/>
</dbReference>
<dbReference type="Pfam" id="PF00535">
    <property type="entry name" value="Glycos_transf_2"/>
    <property type="match status" value="1"/>
</dbReference>
<dbReference type="Proteomes" id="UP000008888">
    <property type="component" value="Chromosome"/>
</dbReference>
<dbReference type="SUPFAM" id="SSF53448">
    <property type="entry name" value="Nucleotide-diphospho-sugar transferases"/>
    <property type="match status" value="1"/>
</dbReference>
<dbReference type="RefSeq" id="WP_013817902.1">
    <property type="nucleotide sequence ID" value="NC_015572.1"/>
</dbReference>
<gene>
    <name evidence="2" type="ordered locus">Metme_1209</name>
</gene>
<protein>
    <submittedName>
        <fullName evidence="2">Glycosyl transferase family 2</fullName>
    </submittedName>
</protein>
<dbReference type="PANTHER" id="PTHR43685:SF2">
    <property type="entry name" value="GLYCOSYLTRANSFERASE 2-LIKE DOMAIN-CONTAINING PROTEIN"/>
    <property type="match status" value="1"/>
</dbReference>
<evidence type="ECO:0000313" key="3">
    <source>
        <dbReference type="Proteomes" id="UP000008888"/>
    </source>
</evidence>
<accession>F9ZWG8</accession>
<dbReference type="AlphaFoldDB" id="F9ZWG8"/>
<dbReference type="PANTHER" id="PTHR43685">
    <property type="entry name" value="GLYCOSYLTRANSFERASE"/>
    <property type="match status" value="1"/>
</dbReference>
<dbReference type="InterPro" id="IPR050834">
    <property type="entry name" value="Glycosyltransf_2"/>
</dbReference>
<reference evidence="2 3" key="1">
    <citation type="journal article" date="2011" name="J. Bacteriol.">
        <title>Complete Genome Sequence of the Aerobic Marine Methanotroph Methylomonas methanica MC09.</title>
        <authorList>
            <person name="Boden R."/>
            <person name="Cunliffe M."/>
            <person name="Scanlan J."/>
            <person name="Moussard H."/>
            <person name="Kits K.D."/>
            <person name="Klotz M.G."/>
            <person name="Jetten M.S."/>
            <person name="Vuilleumier S."/>
            <person name="Han J."/>
            <person name="Peters L."/>
            <person name="Mikhailova N."/>
            <person name="Teshima H."/>
            <person name="Tapia R."/>
            <person name="Kyrpides N."/>
            <person name="Ivanova N."/>
            <person name="Pagani I."/>
            <person name="Cheng J.F."/>
            <person name="Goodwin L."/>
            <person name="Han C."/>
            <person name="Hauser L."/>
            <person name="Land M.L."/>
            <person name="Lapidus A."/>
            <person name="Lucas S."/>
            <person name="Pitluck S."/>
            <person name="Woyke T."/>
            <person name="Stein L."/>
            <person name="Murrell J.C."/>
        </authorList>
    </citation>
    <scope>NUCLEOTIDE SEQUENCE [LARGE SCALE GENOMIC DNA]</scope>
    <source>
        <strain evidence="2 3">MC09</strain>
    </source>
</reference>
<dbReference type="HOGENOM" id="CLU_025996_0_0_6"/>
<dbReference type="Gene3D" id="3.90.550.10">
    <property type="entry name" value="Spore Coat Polysaccharide Biosynthesis Protein SpsA, Chain A"/>
    <property type="match status" value="1"/>
</dbReference>